<dbReference type="InterPro" id="IPR016087">
    <property type="entry name" value="Chalcone_isomerase"/>
</dbReference>
<dbReference type="SUPFAM" id="SSF54626">
    <property type="entry name" value="Chalcone isomerase"/>
    <property type="match status" value="1"/>
</dbReference>
<dbReference type="Proteomes" id="UP000678679">
    <property type="component" value="Chromosome 1"/>
</dbReference>
<reference evidence="2 3" key="1">
    <citation type="submission" date="2021-05" db="EMBL/GenBank/DDBJ databases">
        <title>Comparative genomic studies on the polysaccharide-degrading batcterial strains of the Flammeovirga genus.</title>
        <authorList>
            <person name="Zewei F."/>
            <person name="Zheng Z."/>
            <person name="Yu L."/>
            <person name="Ruyue G."/>
            <person name="Yanhong M."/>
            <person name="Yuanyuan C."/>
            <person name="Jingyan G."/>
            <person name="Wenjun H."/>
        </authorList>
    </citation>
    <scope>NUCLEOTIDE SEQUENCE [LARGE SCALE GENOMIC DNA]</scope>
    <source>
        <strain evidence="2 3">NBRC:100898</strain>
    </source>
</reference>
<dbReference type="KEGG" id="fya:KMW28_00230"/>
<dbReference type="RefSeq" id="WP_169665769.1">
    <property type="nucleotide sequence ID" value="NZ_CP076132.1"/>
</dbReference>
<sequence length="243" mass="28388">MKKLIILTLIIHYSSIVYGQSDHQLDALYNVKFNHQIEFDDQTFTLNGSGKHEIKIFKIFGCGLYLKNPSKENLDIIYSTDTRIIDFVISSAQFQSENTIKELIELHEKNKDLLKTGEFDELFKNIEDNEIFFPKRFTETKPFFEDAFNIANRGYEESYNNYIDDFIALFEKKNCKGDHYRIVFKGSNLTQIYKKGELVFKANDKAFQKAILNVFIGNDAFDKKLKKDLMGIKPLDDLNKNNL</sequence>
<organism evidence="2 3">
    <name type="scientific">Flammeovirga yaeyamensis</name>
    <dbReference type="NCBI Taxonomy" id="367791"/>
    <lineage>
        <taxon>Bacteria</taxon>
        <taxon>Pseudomonadati</taxon>
        <taxon>Bacteroidota</taxon>
        <taxon>Cytophagia</taxon>
        <taxon>Cytophagales</taxon>
        <taxon>Flammeovirgaceae</taxon>
        <taxon>Flammeovirga</taxon>
    </lineage>
</organism>
<feature type="domain" description="Chalcone isomerase" evidence="1">
    <location>
        <begin position="143"/>
        <end position="231"/>
    </location>
</feature>
<evidence type="ECO:0000313" key="2">
    <source>
        <dbReference type="EMBL" id="QWG02048.1"/>
    </source>
</evidence>
<feature type="domain" description="Chalcone isomerase" evidence="1">
    <location>
        <begin position="30"/>
        <end position="112"/>
    </location>
</feature>
<dbReference type="InterPro" id="IPR036298">
    <property type="entry name" value="Chalcone_isomerase_sf"/>
</dbReference>
<accession>A0AAX1N8D7</accession>
<dbReference type="AlphaFoldDB" id="A0AAX1N8D7"/>
<dbReference type="Pfam" id="PF16036">
    <property type="entry name" value="Chalcone_3"/>
    <property type="match status" value="2"/>
</dbReference>
<keyword evidence="3" id="KW-1185">Reference proteome</keyword>
<gene>
    <name evidence="2" type="ORF">KMW28_00230</name>
</gene>
<evidence type="ECO:0000259" key="1">
    <source>
        <dbReference type="Pfam" id="PF16036"/>
    </source>
</evidence>
<protein>
    <submittedName>
        <fullName evidence="2">Chalcone isomerase family protein</fullName>
    </submittedName>
</protein>
<dbReference type="EMBL" id="CP076132">
    <property type="protein sequence ID" value="QWG02048.1"/>
    <property type="molecule type" value="Genomic_DNA"/>
</dbReference>
<name>A0AAX1N8D7_9BACT</name>
<evidence type="ECO:0000313" key="3">
    <source>
        <dbReference type="Proteomes" id="UP000678679"/>
    </source>
</evidence>
<proteinExistence type="predicted"/>
<dbReference type="GO" id="GO:0016872">
    <property type="term" value="F:intramolecular lyase activity"/>
    <property type="evidence" value="ECO:0007669"/>
    <property type="project" value="InterPro"/>
</dbReference>
<keyword evidence="2" id="KW-0413">Isomerase</keyword>